<evidence type="ECO:0000313" key="3">
    <source>
        <dbReference type="Proteomes" id="UP001165121"/>
    </source>
</evidence>
<reference evidence="2" key="1">
    <citation type="submission" date="2023-04" db="EMBL/GenBank/DDBJ databases">
        <title>Phytophthora fragariaefolia NBRC 109709.</title>
        <authorList>
            <person name="Ichikawa N."/>
            <person name="Sato H."/>
            <person name="Tonouchi N."/>
        </authorList>
    </citation>
    <scope>NUCLEOTIDE SEQUENCE</scope>
    <source>
        <strain evidence="2">NBRC 109709</strain>
    </source>
</reference>
<dbReference type="EMBL" id="BSXT01001355">
    <property type="protein sequence ID" value="GMF41609.1"/>
    <property type="molecule type" value="Genomic_DNA"/>
</dbReference>
<feature type="chain" id="PRO_5040935877" evidence="1">
    <location>
        <begin position="22"/>
        <end position="124"/>
    </location>
</feature>
<evidence type="ECO:0000313" key="2">
    <source>
        <dbReference type="EMBL" id="GMF41609.1"/>
    </source>
</evidence>
<proteinExistence type="predicted"/>
<evidence type="ECO:0000256" key="1">
    <source>
        <dbReference type="SAM" id="SignalP"/>
    </source>
</evidence>
<protein>
    <submittedName>
        <fullName evidence="2">Unnamed protein product</fullName>
    </submittedName>
</protein>
<name>A0A9W7CV42_9STRA</name>
<gene>
    <name evidence="2" type="ORF">Pfra01_001327000</name>
</gene>
<accession>A0A9W7CV42</accession>
<sequence>MRLSSIVVMAAIMLFVNTGATKPGQAQLSIDSDDTATMRLRNMKYESDDESEERMNSLKNVKIPNYLNHPLLAPEKQVVAAANAVEKTKKIAPADQNILNRLKSIDKGLERFLKWKGRNSRLPW</sequence>
<dbReference type="AlphaFoldDB" id="A0A9W7CV42"/>
<comment type="caution">
    <text evidence="2">The sequence shown here is derived from an EMBL/GenBank/DDBJ whole genome shotgun (WGS) entry which is preliminary data.</text>
</comment>
<organism evidence="2 3">
    <name type="scientific">Phytophthora fragariaefolia</name>
    <dbReference type="NCBI Taxonomy" id="1490495"/>
    <lineage>
        <taxon>Eukaryota</taxon>
        <taxon>Sar</taxon>
        <taxon>Stramenopiles</taxon>
        <taxon>Oomycota</taxon>
        <taxon>Peronosporomycetes</taxon>
        <taxon>Peronosporales</taxon>
        <taxon>Peronosporaceae</taxon>
        <taxon>Phytophthora</taxon>
    </lineage>
</organism>
<keyword evidence="3" id="KW-1185">Reference proteome</keyword>
<dbReference type="Proteomes" id="UP001165121">
    <property type="component" value="Unassembled WGS sequence"/>
</dbReference>
<keyword evidence="1" id="KW-0732">Signal</keyword>
<feature type="signal peptide" evidence="1">
    <location>
        <begin position="1"/>
        <end position="21"/>
    </location>
</feature>